<dbReference type="Gene3D" id="2.40.30.170">
    <property type="match status" value="1"/>
</dbReference>
<dbReference type="SUPFAM" id="SSF111369">
    <property type="entry name" value="HlyD-like secretion proteins"/>
    <property type="match status" value="1"/>
</dbReference>
<comment type="subcellular location">
    <subcellularLocation>
        <location evidence="1">Cell envelope</location>
    </subcellularLocation>
</comment>
<dbReference type="Pfam" id="PF25876">
    <property type="entry name" value="HH_MFP_RND"/>
    <property type="match status" value="1"/>
</dbReference>
<dbReference type="Proteomes" id="UP000035963">
    <property type="component" value="Unassembled WGS sequence"/>
</dbReference>
<evidence type="ECO:0000259" key="5">
    <source>
        <dbReference type="Pfam" id="PF25917"/>
    </source>
</evidence>
<feature type="compositionally biased region" description="Polar residues" evidence="3">
    <location>
        <begin position="123"/>
        <end position="140"/>
    </location>
</feature>
<feature type="region of interest" description="Disordered" evidence="3">
    <location>
        <begin position="119"/>
        <end position="147"/>
    </location>
</feature>
<dbReference type="PATRIC" id="fig|908627.4.peg.7743"/>
<dbReference type="InterPro" id="IPR006143">
    <property type="entry name" value="RND_pump_MFP"/>
</dbReference>
<dbReference type="Pfam" id="PF25917">
    <property type="entry name" value="BSH_RND"/>
    <property type="match status" value="1"/>
</dbReference>
<evidence type="ECO:0000259" key="4">
    <source>
        <dbReference type="Pfam" id="PF25876"/>
    </source>
</evidence>
<feature type="domain" description="Multidrug resistance protein MdtA-like alpha-helical hairpin" evidence="4">
    <location>
        <begin position="93"/>
        <end position="154"/>
    </location>
</feature>
<dbReference type="PANTHER" id="PTHR30158:SF10">
    <property type="entry name" value="CATION EFFLUX PUMP"/>
    <property type="match status" value="1"/>
</dbReference>
<evidence type="ECO:0000259" key="7">
    <source>
        <dbReference type="Pfam" id="PF25967"/>
    </source>
</evidence>
<organism evidence="8 9">
    <name type="scientific">Caballeronia mineralivorans PML1(12)</name>
    <dbReference type="NCBI Taxonomy" id="908627"/>
    <lineage>
        <taxon>Bacteria</taxon>
        <taxon>Pseudomonadati</taxon>
        <taxon>Pseudomonadota</taxon>
        <taxon>Betaproteobacteria</taxon>
        <taxon>Burkholderiales</taxon>
        <taxon>Burkholderiaceae</taxon>
        <taxon>Caballeronia</taxon>
    </lineage>
</organism>
<sequence length="353" mass="37331">MKLKNNAILVLVAMLPLAGCHDRGETAAAQPPPTVAVMRPVPRQVTEQVEVPGSVAPSATVTLVARVTGVLTSIGFVDGSRVKKGQLLFQIEPDVYRAQLAYDQATLDNADQELTRQKELTGDNATSQSTLQKAQATRDQSTAKRDMSRINLGYTEIRAPFAGRIGARTVDVGNIVGTSDSSKLATLDRIQPAYVEFTLNERDANRIGLFKPGKRTVHVSLPDDKTGDDIPLDFVDTHVDSASGALKLRATVSNEDAHLIPGMSVTVQIPAGAPQDVLLVPETSITRDQAGASVMVVDANNTLEKRLIETAGLYGPLRAVTSGLAPSDQVVTGGALSVAPGRKVQTASAQGQP</sequence>
<dbReference type="EMBL" id="AEJF01000209">
    <property type="protein sequence ID" value="KLU21655.1"/>
    <property type="molecule type" value="Genomic_DNA"/>
</dbReference>
<comment type="caution">
    <text evidence="8">The sequence shown here is derived from an EMBL/GenBank/DDBJ whole genome shotgun (WGS) entry which is preliminary data.</text>
</comment>
<dbReference type="GO" id="GO:0030313">
    <property type="term" value="C:cell envelope"/>
    <property type="evidence" value="ECO:0007669"/>
    <property type="project" value="UniProtKB-SubCell"/>
</dbReference>
<evidence type="ECO:0000256" key="2">
    <source>
        <dbReference type="ARBA" id="ARBA00009477"/>
    </source>
</evidence>
<protein>
    <submittedName>
        <fullName evidence="8">RND transporter</fullName>
    </submittedName>
</protein>
<dbReference type="Gene3D" id="2.40.50.100">
    <property type="match status" value="1"/>
</dbReference>
<dbReference type="InterPro" id="IPR058626">
    <property type="entry name" value="MdtA-like_b-barrel"/>
</dbReference>
<feature type="domain" description="Multidrug resistance protein MdtA-like C-terminal permuted SH3" evidence="7">
    <location>
        <begin position="276"/>
        <end position="335"/>
    </location>
</feature>
<dbReference type="InterPro" id="IPR058627">
    <property type="entry name" value="MdtA-like_C"/>
</dbReference>
<dbReference type="GO" id="GO:0046677">
    <property type="term" value="P:response to antibiotic"/>
    <property type="evidence" value="ECO:0007669"/>
    <property type="project" value="TreeGrafter"/>
</dbReference>
<keyword evidence="9" id="KW-1185">Reference proteome</keyword>
<dbReference type="InterPro" id="IPR058625">
    <property type="entry name" value="MdtA-like_BSH"/>
</dbReference>
<dbReference type="PANTHER" id="PTHR30158">
    <property type="entry name" value="ACRA/E-RELATED COMPONENT OF DRUG EFFLUX TRANSPORTER"/>
    <property type="match status" value="1"/>
</dbReference>
<evidence type="ECO:0000313" key="9">
    <source>
        <dbReference type="Proteomes" id="UP000035963"/>
    </source>
</evidence>
<gene>
    <name evidence="8" type="ORF">EOS_34605</name>
</gene>
<evidence type="ECO:0000256" key="1">
    <source>
        <dbReference type="ARBA" id="ARBA00004196"/>
    </source>
</evidence>
<dbReference type="Gene3D" id="1.10.287.470">
    <property type="entry name" value="Helix hairpin bin"/>
    <property type="match status" value="1"/>
</dbReference>
<dbReference type="RefSeq" id="WP_047896724.1">
    <property type="nucleotide sequence ID" value="NZ_AEJF01000209.1"/>
</dbReference>
<comment type="similarity">
    <text evidence="2">Belongs to the membrane fusion protein (MFP) (TC 8.A.1) family.</text>
</comment>
<dbReference type="GO" id="GO:0005886">
    <property type="term" value="C:plasma membrane"/>
    <property type="evidence" value="ECO:0007669"/>
    <property type="project" value="TreeGrafter"/>
</dbReference>
<dbReference type="AlphaFoldDB" id="A0A0J1CLM7"/>
<dbReference type="NCBIfam" id="TIGR01730">
    <property type="entry name" value="RND_mfp"/>
    <property type="match status" value="1"/>
</dbReference>
<evidence type="ECO:0000259" key="6">
    <source>
        <dbReference type="Pfam" id="PF25944"/>
    </source>
</evidence>
<evidence type="ECO:0000313" key="8">
    <source>
        <dbReference type="EMBL" id="KLU21655.1"/>
    </source>
</evidence>
<dbReference type="GO" id="GO:0022857">
    <property type="term" value="F:transmembrane transporter activity"/>
    <property type="evidence" value="ECO:0007669"/>
    <property type="project" value="InterPro"/>
</dbReference>
<dbReference type="InterPro" id="IPR058624">
    <property type="entry name" value="MdtA-like_HH"/>
</dbReference>
<feature type="domain" description="Multidrug resistance protein MdtA-like barrel-sandwich hybrid" evidence="5">
    <location>
        <begin position="60"/>
        <end position="186"/>
    </location>
</feature>
<reference evidence="8 9" key="1">
    <citation type="journal article" date="2015" name="Genome Announc.">
        <title>Draft Genome Sequence of Burkholderia sp. Strain PML1(12), an Ectomycorrhizosphere-Inhabiting Bacterium with Effective Mineral-Weathering Ability.</title>
        <authorList>
            <person name="Uroz S."/>
            <person name="Oger P."/>
        </authorList>
    </citation>
    <scope>NUCLEOTIDE SEQUENCE [LARGE SCALE GENOMIC DNA]</scope>
    <source>
        <strain evidence="9">PML1(12)</strain>
    </source>
</reference>
<feature type="domain" description="Multidrug resistance protein MdtA-like beta-barrel" evidence="6">
    <location>
        <begin position="192"/>
        <end position="271"/>
    </location>
</feature>
<dbReference type="Pfam" id="PF25967">
    <property type="entry name" value="RND-MFP_C"/>
    <property type="match status" value="1"/>
</dbReference>
<evidence type="ECO:0000256" key="3">
    <source>
        <dbReference type="SAM" id="MobiDB-lite"/>
    </source>
</evidence>
<proteinExistence type="inferred from homology"/>
<accession>A0A0J1CLM7</accession>
<dbReference type="Gene3D" id="2.40.420.20">
    <property type="match status" value="1"/>
</dbReference>
<dbReference type="Pfam" id="PF25944">
    <property type="entry name" value="Beta-barrel_RND"/>
    <property type="match status" value="1"/>
</dbReference>
<name>A0A0J1CLM7_9BURK</name>